<feature type="domain" description="Laminin EGF-like" evidence="12">
    <location>
        <begin position="1571"/>
        <end position="1620"/>
    </location>
</feature>
<feature type="compositionally biased region" description="Gly residues" evidence="8">
    <location>
        <begin position="911"/>
        <end position="924"/>
    </location>
</feature>
<keyword evidence="9" id="KW-1133">Transmembrane helix</keyword>
<feature type="disulfide bond" evidence="6">
    <location>
        <begin position="1545"/>
        <end position="1554"/>
    </location>
</feature>
<gene>
    <name evidence="15" type="ORF">C0Q70_02661</name>
</gene>
<dbReference type="GO" id="GO:0004222">
    <property type="term" value="F:metalloendopeptidase activity"/>
    <property type="evidence" value="ECO:0007669"/>
    <property type="project" value="InterPro"/>
</dbReference>
<feature type="domain" description="EGF-like" evidence="11">
    <location>
        <begin position="2033"/>
        <end position="2068"/>
    </location>
</feature>
<dbReference type="InterPro" id="IPR042635">
    <property type="entry name" value="MEGF10/SREC1/2-like"/>
</dbReference>
<dbReference type="SUPFAM" id="SSF49899">
    <property type="entry name" value="Concanavalin A-like lectins/glucanases"/>
    <property type="match status" value="1"/>
</dbReference>
<dbReference type="PROSITE" id="PS50026">
    <property type="entry name" value="EGF_3"/>
    <property type="match status" value="5"/>
</dbReference>
<feature type="domain" description="WSC" evidence="14">
    <location>
        <begin position="1187"/>
        <end position="1279"/>
    </location>
</feature>
<dbReference type="PANTHER" id="PTHR24043">
    <property type="entry name" value="SCAVENGER RECEPTOR CLASS F"/>
    <property type="match status" value="1"/>
</dbReference>
<feature type="disulfide bond" evidence="6">
    <location>
        <begin position="2058"/>
        <end position="2067"/>
    </location>
</feature>
<keyword evidence="7" id="KW-0424">Laminin EGF-like domain</keyword>
<dbReference type="Pfam" id="PF13385">
    <property type="entry name" value="Laminin_G_3"/>
    <property type="match status" value="1"/>
</dbReference>
<keyword evidence="2" id="KW-0479">Metal-binding</keyword>
<feature type="domain" description="EGF-like" evidence="11">
    <location>
        <begin position="551"/>
        <end position="582"/>
    </location>
</feature>
<comment type="caution">
    <text evidence="6">Lacks conserved residue(s) required for the propagation of feature annotation.</text>
</comment>
<dbReference type="SMART" id="SM00181">
    <property type="entry name" value="EGF"/>
    <property type="match status" value="20"/>
</dbReference>
<dbReference type="PRINTS" id="PR00011">
    <property type="entry name" value="EGFLAMININ"/>
</dbReference>
<evidence type="ECO:0000259" key="11">
    <source>
        <dbReference type="PROSITE" id="PS50026"/>
    </source>
</evidence>
<dbReference type="InterPro" id="IPR002049">
    <property type="entry name" value="LE_dom"/>
</dbReference>
<keyword evidence="9" id="KW-0472">Membrane</keyword>
<keyword evidence="1 6" id="KW-0245">EGF-like domain</keyword>
<evidence type="ECO:0000256" key="2">
    <source>
        <dbReference type="ARBA" id="ARBA00022723"/>
    </source>
</evidence>
<keyword evidence="5 6" id="KW-1015">Disulfide bond</keyword>
<sequence>MQTTVLVVAIVLCVLSAVGWNSANGAWTSQPVYTSCAHVLQTFRSRGQNVTDGSFLIKVPNVAIIEIYCAGPGADNLSNRQNDALPEANSYTSNIVVIKTDLEQYRFASGNPKEYITLISGRSSNFAEYYSYIGATSSCDKHYPEEIFAESGRSEFYRLRILLPQLTVDINDFTFTVSFGVKNISYGTAGDMFASRYSCTPLGKFSINLEGTPFAVSPDIQWTWEGQFVDGSHRPNTQIKNSSYIGCYEDATDRLLPSGFIGTADMTPDVCVQHCASLGFAYAGLEEFVLLLSMGDTTSFDLSQPLNVDLHGCLLQSECYCGDSITKHPIAPDTACTMTCAGDLSQICGDNWKLSTYKTGTNQVLSGYCGGYPGHCYPALRSQPSIPFLNLILSPDQPCRHNPCSQSKMCIAVSATSFTCINTASCNGTSCSQHELIVLSNVCPPGMLPRQCACANSCTGARFDENNKFVCLVQSGKPQVTCVDGDPGHLLFFDAKANGTVHCRNGTTISGCHYWDPSNHFTGNGTGTMSIASNTCSVTGCPACTVYARCQAYSCDCQNGGTCNPMTGDCTCRPGYYGDFCQEFDYCSYYEDHNDNHQPACTIGKCQAIPSLDIRAVGGDQTSNTCIFPFQLPHSNTIYTQCVDDNGDGPPFACGTYFDGVDDHIDLGRWNPGPVYTVAVWVSPAVKDNKRRTIIGGVATCRDFGLYMQAGYFMAYYFPPGANCTSGLQAGTYDMSKWYLLAVTSNGTHLTVYVNSVQQNQTQIRPYYLANSLGTWIGGSYCCKGENFKGIVKSVKIWKRSLTADVIEASMSAAASYNSTQEALFNGLVAHYELGQLVNTSCQGVNHGGDDWLLNEGEEVTGVHCNVNKFTIPQGITVQVAPFDGTAGGSFEVYAEEIQIQGFLTAAGKGYPGGQQTGQGGADGQPGQSYHLPASNGSAANLGLQVNLPHRGGGGGGLGGAKNSGVGLPGGGGGYGTIGSSVVHMSGTGQGGLVYGSQNLEHLYMGSGGGSGGNAADLSTNPWGGRGGSGGGIIGLYARGNVRVSGHVSVAGEDGQGDFSSRCSSCPAACQVHLGNSCSGSSTTACWDNSGPGGGGSGGSLYIIGNTVDVGKEHLWLQGGNGGIGAGGRCGGNGGWGRMRVDAVMFVGQLPLQSSLLNLFNSTTHYQDLSVSGQKLIRYSSALQYGNEIYTGCFPQRFFSFALDITNDTRKQMTPQFCTQQCRQRGFAFSAVLHGFQCFCDNAFNSSLQRNDSECNEKCTGDPQQFCGGVSRMSVYGPKPFTPVDASNGAQQQCQPWCLAGNIYSTNPKWGFCDLSTMSSVSYQIRCQCPDGFQGANCDQPCPPNMWGTNCGKSCICNSNNTESCDPEDGSCNCKIGYQGATCDLSCSPGSFGVGCKGHCTCSETAECDFRTGECSCKTGWRGENCNFPCPKGTYGPNCSFHCQCGRHGACSPEDGTCNCMAGFKLPFCADQCDPTNYGPNCLHDCECNDSPCDPVSGVCYCNPGFTGIRCETICSHGFYGSGCSNSCQCLNGGACDNIDGSCSCARGFAGMFCEMNCTSFKYGRDCAQTCSCIQQNTATCDPLTGKCICKPGYMGENCDQVCPMGYYGPGCNNRCNCKNNADCDKMSGQCHCPAGFMGNQCENPCPDGMFGSGCNQTCASCTSGVCSKVDGSCICGTGTTCSCPPGFFGSKCLSACACVHGSCDSGTGQCECDAGWQGSQCDTPCASGTYGKNCLRRCQCMQGNCSFVDGSCSCPPGFTGSQCNNLCELGTFGWRCTGQCDPCGEGADPRCDPLTGGCLCKPGYTGLFCDRPCPPNTYGDKCQSSCSCINGACNNVDGSCECYPSYTGATCSQQCAQGTWGPNCKNNCSCPGHSSGCDPVTATCFCAPGFTLDFCMHTCKSGYYGQDCDYECSCDEAAADCSPIDGTCQCRPGFTGPDCHICPLNTYGVNCSSTCDCSDHGFCDNFGHCLCEPGYTGDRCQTACEQDVKWGKDCSQTCDCSGQHCDFRDGICWCDPGYMGQRCDQSCDAQHYGRQCAQLCLCKNGATCDPVKGLCNCSAGWDGIYCDQPCAMGKYGQGCQFSCPCPLETACNGVSGACSCPSGFMGPFCNISCPDGFWDVNCMTRCSSVCSAGCLRDTGTCKCTQQSCPQGFVCGLEGICLFSASRQMENSSGSLSGGQVAGIVIGFILGLLVVGMSVYFFIRRPQIVVMSRMFSLFRVSQTAQTDGRTIVGTDNPMYSPE</sequence>
<dbReference type="Gene3D" id="2.60.120.200">
    <property type="match status" value="1"/>
</dbReference>
<feature type="disulfide bond" evidence="6">
    <location>
        <begin position="1843"/>
        <end position="1852"/>
    </location>
</feature>
<dbReference type="InterPro" id="IPR013320">
    <property type="entry name" value="ConA-like_dom_sf"/>
</dbReference>
<dbReference type="GO" id="GO:0005044">
    <property type="term" value="F:scavenger receptor activity"/>
    <property type="evidence" value="ECO:0007669"/>
    <property type="project" value="InterPro"/>
</dbReference>
<evidence type="ECO:0000256" key="9">
    <source>
        <dbReference type="SAM" id="Phobius"/>
    </source>
</evidence>
<feature type="region of interest" description="Disordered" evidence="8">
    <location>
        <begin position="911"/>
        <end position="936"/>
    </location>
</feature>
<dbReference type="PROSITE" id="PS01186">
    <property type="entry name" value="EGF_2"/>
    <property type="match status" value="1"/>
</dbReference>
<feature type="transmembrane region" description="Helical" evidence="9">
    <location>
        <begin position="2181"/>
        <end position="2203"/>
    </location>
</feature>
<feature type="domain" description="GON" evidence="13">
    <location>
        <begin position="71"/>
        <end position="268"/>
    </location>
</feature>
<dbReference type="PROSITE" id="PS50027">
    <property type="entry name" value="EGF_LAM_2"/>
    <property type="match status" value="1"/>
</dbReference>
<evidence type="ECO:0000256" key="6">
    <source>
        <dbReference type="PROSITE-ProRule" id="PRU00076"/>
    </source>
</evidence>
<dbReference type="InterPro" id="IPR012314">
    <property type="entry name" value="Pept_M12B_GON-ADAMTSs"/>
</dbReference>
<dbReference type="Pfam" id="PF00053">
    <property type="entry name" value="EGF_laminin"/>
    <property type="match status" value="7"/>
</dbReference>
<evidence type="ECO:0000259" key="12">
    <source>
        <dbReference type="PROSITE" id="PS50027"/>
    </source>
</evidence>
<dbReference type="PROSITE" id="PS51212">
    <property type="entry name" value="WSC"/>
    <property type="match status" value="2"/>
</dbReference>
<evidence type="ECO:0000256" key="5">
    <source>
        <dbReference type="ARBA" id="ARBA00023157"/>
    </source>
</evidence>
<evidence type="ECO:0000256" key="3">
    <source>
        <dbReference type="ARBA" id="ARBA00022729"/>
    </source>
</evidence>
<feature type="chain" id="PRO_5015718603" evidence="10">
    <location>
        <begin position="26"/>
        <end position="2242"/>
    </location>
</feature>
<evidence type="ECO:0000256" key="7">
    <source>
        <dbReference type="PROSITE-ProRule" id="PRU00460"/>
    </source>
</evidence>
<evidence type="ECO:0000259" key="14">
    <source>
        <dbReference type="PROSITE" id="PS51212"/>
    </source>
</evidence>
<dbReference type="PROSITE" id="PS00022">
    <property type="entry name" value="EGF_1"/>
    <property type="match status" value="12"/>
</dbReference>
<dbReference type="SMART" id="SM00321">
    <property type="entry name" value="WSC"/>
    <property type="match status" value="2"/>
</dbReference>
<feature type="disulfide bond" evidence="6">
    <location>
        <begin position="572"/>
        <end position="581"/>
    </location>
</feature>
<accession>A0A2T7PQK7</accession>
<organism evidence="15 16">
    <name type="scientific">Pomacea canaliculata</name>
    <name type="common">Golden apple snail</name>
    <dbReference type="NCBI Taxonomy" id="400727"/>
    <lineage>
        <taxon>Eukaryota</taxon>
        <taxon>Metazoa</taxon>
        <taxon>Spiralia</taxon>
        <taxon>Lophotrochozoa</taxon>
        <taxon>Mollusca</taxon>
        <taxon>Gastropoda</taxon>
        <taxon>Caenogastropoda</taxon>
        <taxon>Architaenioglossa</taxon>
        <taxon>Ampullarioidea</taxon>
        <taxon>Ampullariidae</taxon>
        <taxon>Pomacea</taxon>
    </lineage>
</organism>
<evidence type="ECO:0000256" key="10">
    <source>
        <dbReference type="SAM" id="SignalP"/>
    </source>
</evidence>
<keyword evidence="9" id="KW-0812">Transmembrane</keyword>
<evidence type="ECO:0000313" key="15">
    <source>
        <dbReference type="EMBL" id="PVD35698.1"/>
    </source>
</evidence>
<dbReference type="Proteomes" id="UP000245119">
    <property type="component" value="Linkage Group LG2"/>
</dbReference>
<dbReference type="InterPro" id="IPR002889">
    <property type="entry name" value="WSC_carb-bd"/>
</dbReference>
<feature type="domain" description="EGF-like" evidence="11">
    <location>
        <begin position="1613"/>
        <end position="1643"/>
    </location>
</feature>
<dbReference type="OrthoDB" id="18487at2759"/>
<feature type="domain" description="EGF-like" evidence="11">
    <location>
        <begin position="1525"/>
        <end position="1555"/>
    </location>
</feature>
<dbReference type="EMBL" id="PZQS01000002">
    <property type="protein sequence ID" value="PVD35698.1"/>
    <property type="molecule type" value="Genomic_DNA"/>
</dbReference>
<dbReference type="GO" id="GO:0008270">
    <property type="term" value="F:zinc ion binding"/>
    <property type="evidence" value="ECO:0007669"/>
    <property type="project" value="InterPro"/>
</dbReference>
<evidence type="ECO:0000256" key="1">
    <source>
        <dbReference type="ARBA" id="ARBA00022536"/>
    </source>
</evidence>
<feature type="disulfide bond" evidence="7">
    <location>
        <begin position="1590"/>
        <end position="1599"/>
    </location>
</feature>
<reference evidence="15 16" key="1">
    <citation type="submission" date="2018-04" db="EMBL/GenBank/DDBJ databases">
        <title>The genome of golden apple snail Pomacea canaliculata provides insight into stress tolerance and invasive adaptation.</title>
        <authorList>
            <person name="Liu C."/>
            <person name="Liu B."/>
            <person name="Ren Y."/>
            <person name="Zhang Y."/>
            <person name="Wang H."/>
            <person name="Li S."/>
            <person name="Jiang F."/>
            <person name="Yin L."/>
            <person name="Zhang G."/>
            <person name="Qian W."/>
            <person name="Fan W."/>
        </authorList>
    </citation>
    <scope>NUCLEOTIDE SEQUENCE [LARGE SCALE GENOMIC DNA]</scope>
    <source>
        <strain evidence="15">SZHN2017</strain>
        <tissue evidence="15">Muscle</tissue>
    </source>
</reference>
<comment type="caution">
    <text evidence="15">The sequence shown here is derived from an EMBL/GenBank/DDBJ whole genome shotgun (WGS) entry which is preliminary data.</text>
</comment>
<protein>
    <submittedName>
        <fullName evidence="15">Uncharacterized protein</fullName>
    </submittedName>
</protein>
<evidence type="ECO:0000256" key="8">
    <source>
        <dbReference type="SAM" id="MobiDB-lite"/>
    </source>
</evidence>
<keyword evidence="3 10" id="KW-0732">Signal</keyword>
<evidence type="ECO:0000256" key="4">
    <source>
        <dbReference type="ARBA" id="ARBA00022737"/>
    </source>
</evidence>
<feature type="domain" description="WSC" evidence="14">
    <location>
        <begin position="241"/>
        <end position="360"/>
    </location>
</feature>
<dbReference type="CDD" id="cd00055">
    <property type="entry name" value="EGF_Lam"/>
    <property type="match status" value="4"/>
</dbReference>
<dbReference type="PROSITE" id="PS51046">
    <property type="entry name" value="GON"/>
    <property type="match status" value="1"/>
</dbReference>
<dbReference type="Gene3D" id="2.170.300.10">
    <property type="entry name" value="Tie2 ligand-binding domain superfamily"/>
    <property type="match status" value="6"/>
</dbReference>
<evidence type="ECO:0000313" key="16">
    <source>
        <dbReference type="Proteomes" id="UP000245119"/>
    </source>
</evidence>
<dbReference type="InterPro" id="IPR000742">
    <property type="entry name" value="EGF"/>
</dbReference>
<feature type="domain" description="EGF-like" evidence="11">
    <location>
        <begin position="1819"/>
        <end position="1853"/>
    </location>
</feature>
<keyword evidence="4" id="KW-0677">Repeat</keyword>
<evidence type="ECO:0000259" key="13">
    <source>
        <dbReference type="PROSITE" id="PS51046"/>
    </source>
</evidence>
<dbReference type="CDD" id="cd12087">
    <property type="entry name" value="TM_EGFR-like"/>
    <property type="match status" value="1"/>
</dbReference>
<dbReference type="PANTHER" id="PTHR24043:SF8">
    <property type="entry name" value="EGF-LIKE DOMAIN-CONTAINING PROTEIN"/>
    <property type="match status" value="1"/>
</dbReference>
<dbReference type="FunFam" id="2.170.300.10:FF:000041">
    <property type="entry name" value="Tyrosine protein kinase receptor tie-1, putative"/>
    <property type="match status" value="4"/>
</dbReference>
<proteinExistence type="predicted"/>
<feature type="disulfide bond" evidence="6">
    <location>
        <begin position="1633"/>
        <end position="1642"/>
    </location>
</feature>
<name>A0A2T7PQK7_POMCA</name>
<feature type="signal peptide" evidence="10">
    <location>
        <begin position="1"/>
        <end position="25"/>
    </location>
</feature>
<dbReference type="SMART" id="SM00180">
    <property type="entry name" value="EGF_Lam"/>
    <property type="match status" value="19"/>
</dbReference>
<keyword evidence="16" id="KW-1185">Reference proteome</keyword>